<protein>
    <submittedName>
        <fullName evidence="2">Unannotated protein</fullName>
    </submittedName>
</protein>
<feature type="domain" description="ACT" evidence="1">
    <location>
        <begin position="111"/>
        <end position="184"/>
    </location>
</feature>
<dbReference type="Pfam" id="PF13740">
    <property type="entry name" value="ACT_6"/>
    <property type="match status" value="1"/>
</dbReference>
<sequence length="191" mass="19398">MADLKPRSLEASSQSIGTFMSSLAVTVLGHDRPGIIADATSALTDLGGNLEDTSMTLLRGHFVMTLVVSTDADAGTVRSALETKFAGADLDVIVMDLHSVEAPTTSGDSYVLSVHGADRVGIVAAITSVLASHGANITDLTTRLGGGLYIVVAEVDIPAGVSVPALETAIADVANDLGVGATLRPAETDVL</sequence>
<dbReference type="SUPFAM" id="SSF55021">
    <property type="entry name" value="ACT-like"/>
    <property type="match status" value="2"/>
</dbReference>
<gene>
    <name evidence="2" type="ORF">UFOPK1939_00988</name>
</gene>
<dbReference type="InterPro" id="IPR045865">
    <property type="entry name" value="ACT-like_dom_sf"/>
</dbReference>
<evidence type="ECO:0000313" key="2">
    <source>
        <dbReference type="EMBL" id="CAB4626869.1"/>
    </source>
</evidence>
<evidence type="ECO:0000259" key="1">
    <source>
        <dbReference type="PROSITE" id="PS51671"/>
    </source>
</evidence>
<accession>A0A6J6IRQ4</accession>
<dbReference type="PROSITE" id="PS51671">
    <property type="entry name" value="ACT"/>
    <property type="match status" value="2"/>
</dbReference>
<dbReference type="AlphaFoldDB" id="A0A6J6IRQ4"/>
<dbReference type="InterPro" id="IPR002912">
    <property type="entry name" value="ACT_dom"/>
</dbReference>
<dbReference type="EMBL" id="CAEZVF010000168">
    <property type="protein sequence ID" value="CAB4626869.1"/>
    <property type="molecule type" value="Genomic_DNA"/>
</dbReference>
<reference evidence="2" key="1">
    <citation type="submission" date="2020-05" db="EMBL/GenBank/DDBJ databases">
        <authorList>
            <person name="Chiriac C."/>
            <person name="Salcher M."/>
            <person name="Ghai R."/>
            <person name="Kavagutti S V."/>
        </authorList>
    </citation>
    <scope>NUCLEOTIDE SEQUENCE</scope>
</reference>
<organism evidence="2">
    <name type="scientific">freshwater metagenome</name>
    <dbReference type="NCBI Taxonomy" id="449393"/>
    <lineage>
        <taxon>unclassified sequences</taxon>
        <taxon>metagenomes</taxon>
        <taxon>ecological metagenomes</taxon>
    </lineage>
</organism>
<dbReference type="PANTHER" id="PTHR34875">
    <property type="entry name" value="UPF0237 PROTEIN MJ1558"/>
    <property type="match status" value="1"/>
</dbReference>
<dbReference type="InterPro" id="IPR050990">
    <property type="entry name" value="UPF0237/GcvR_regulator"/>
</dbReference>
<proteinExistence type="predicted"/>
<dbReference type="Pfam" id="PF01842">
    <property type="entry name" value="ACT"/>
    <property type="match status" value="1"/>
</dbReference>
<dbReference type="PANTHER" id="PTHR34875:SF6">
    <property type="entry name" value="UPF0237 PROTEIN MJ1558"/>
    <property type="match status" value="1"/>
</dbReference>
<name>A0A6J6IRQ4_9ZZZZ</name>
<dbReference type="Gene3D" id="3.30.70.260">
    <property type="match status" value="2"/>
</dbReference>
<feature type="domain" description="ACT" evidence="1">
    <location>
        <begin position="24"/>
        <end position="95"/>
    </location>
</feature>